<evidence type="ECO:0000313" key="2">
    <source>
        <dbReference type="Proteomes" id="UP001419084"/>
    </source>
</evidence>
<proteinExistence type="predicted"/>
<evidence type="ECO:0000313" key="1">
    <source>
        <dbReference type="EMBL" id="GLB31583.1"/>
    </source>
</evidence>
<dbReference type="Proteomes" id="UP001419084">
    <property type="component" value="Unassembled WGS sequence"/>
</dbReference>
<organism evidence="1 2">
    <name type="scientific">Lacrimispora amygdalina</name>
    <dbReference type="NCBI Taxonomy" id="253257"/>
    <lineage>
        <taxon>Bacteria</taxon>
        <taxon>Bacillati</taxon>
        <taxon>Bacillota</taxon>
        <taxon>Clostridia</taxon>
        <taxon>Lachnospirales</taxon>
        <taxon>Lachnospiraceae</taxon>
        <taxon>Lacrimispora</taxon>
    </lineage>
</organism>
<protein>
    <recommendedName>
        <fullName evidence="3">Terminase small subunit</fullName>
    </recommendedName>
</protein>
<evidence type="ECO:0008006" key="3">
    <source>
        <dbReference type="Google" id="ProtNLM"/>
    </source>
</evidence>
<gene>
    <name evidence="1" type="ORF">LAD12857_35060</name>
</gene>
<dbReference type="RefSeq" id="WP_170824276.1">
    <property type="nucleotide sequence ID" value="NZ_BRPJ01000074.1"/>
</dbReference>
<keyword evidence="2" id="KW-1185">Reference proteome</keyword>
<comment type="caution">
    <text evidence="1">The sequence shown here is derived from an EMBL/GenBank/DDBJ whole genome shotgun (WGS) entry which is preliminary data.</text>
</comment>
<dbReference type="EMBL" id="BRPJ01000074">
    <property type="protein sequence ID" value="GLB31583.1"/>
    <property type="molecule type" value="Genomic_DNA"/>
</dbReference>
<name>A0ABQ5M9E6_9FIRM</name>
<accession>A0ABQ5M9E6</accession>
<sequence length="141" mass="16451">MGKNKKKTKAEKRQQRLQKAKQWLTTYTGSPKHIVRGYRKKFSVDAICAVYELQILGCEFTQEYLDALKHNEELRLKQRAAEKQKKLKQEFNDRYPDSDDRFFFIAGYTSGGAPYGTTWEEMGMEPYGSLPSEFDSDDELC</sequence>
<reference evidence="1 2" key="1">
    <citation type="journal article" date="2024" name="Int. J. Syst. Evol. Microbiol.">
        <title>Lacrimispora brassicae sp. nov. isolated from fermented cabbage, and proposal of Clostridium indicum Gundawar et al. 2019 and Clostridium methoxybenzovorans Mechichi et al. 1999 as heterotypic synonyms of Lacrimispora amygdalina (Parshina et al. 2003) Haas and Blanchard 2020 and Lacrimispora indolis (McClung and McCoy 1957) Haas and Blanchard 2020, respectively.</title>
        <authorList>
            <person name="Kobayashi H."/>
            <person name="Tanizawa Y."/>
            <person name="Sakamoto M."/>
            <person name="Ohkuma M."/>
            <person name="Tohno M."/>
        </authorList>
    </citation>
    <scope>NUCLEOTIDE SEQUENCE [LARGE SCALE GENOMIC DNA]</scope>
    <source>
        <strain evidence="1 2">DSM 12857</strain>
    </source>
</reference>